<evidence type="ECO:0000256" key="1">
    <source>
        <dbReference type="SAM" id="MobiDB-lite"/>
    </source>
</evidence>
<feature type="compositionally biased region" description="Low complexity" evidence="1">
    <location>
        <begin position="267"/>
        <end position="283"/>
    </location>
</feature>
<evidence type="ECO:0008006" key="4">
    <source>
        <dbReference type="Google" id="ProtNLM"/>
    </source>
</evidence>
<gene>
    <name evidence="2" type="ORF">ACFSW8_13995</name>
</gene>
<comment type="caution">
    <text evidence="2">The sequence shown here is derived from an EMBL/GenBank/DDBJ whole genome shotgun (WGS) entry which is preliminary data.</text>
</comment>
<organism evidence="2 3">
    <name type="scientific">Rubritalea tangerina</name>
    <dbReference type="NCBI Taxonomy" id="430798"/>
    <lineage>
        <taxon>Bacteria</taxon>
        <taxon>Pseudomonadati</taxon>
        <taxon>Verrucomicrobiota</taxon>
        <taxon>Verrucomicrobiia</taxon>
        <taxon>Verrucomicrobiales</taxon>
        <taxon>Rubritaleaceae</taxon>
        <taxon>Rubritalea</taxon>
    </lineage>
</organism>
<reference evidence="3" key="1">
    <citation type="journal article" date="2019" name="Int. J. Syst. Evol. Microbiol.">
        <title>The Global Catalogue of Microorganisms (GCM) 10K type strain sequencing project: providing services to taxonomists for standard genome sequencing and annotation.</title>
        <authorList>
            <consortium name="The Broad Institute Genomics Platform"/>
            <consortium name="The Broad Institute Genome Sequencing Center for Infectious Disease"/>
            <person name="Wu L."/>
            <person name="Ma J."/>
        </authorList>
    </citation>
    <scope>NUCLEOTIDE SEQUENCE [LARGE SCALE GENOMIC DNA]</scope>
    <source>
        <strain evidence="3">CCUG 57942</strain>
    </source>
</reference>
<evidence type="ECO:0000313" key="2">
    <source>
        <dbReference type="EMBL" id="MFD2160015.1"/>
    </source>
</evidence>
<dbReference type="RefSeq" id="WP_377178537.1">
    <property type="nucleotide sequence ID" value="NZ_JBHUJB010000061.1"/>
</dbReference>
<feature type="region of interest" description="Disordered" evidence="1">
    <location>
        <begin position="261"/>
        <end position="290"/>
    </location>
</feature>
<accession>A0ABW4ZE82</accession>
<dbReference type="Proteomes" id="UP001597389">
    <property type="component" value="Unassembled WGS sequence"/>
</dbReference>
<proteinExistence type="predicted"/>
<sequence length="340" mass="36626">MAEFTPVISQTTTLDDGSVAGPKFLANVTGLSGTAQAIQEIEKSALFELFSIDENGVQREHGKQAVATYLPSAQIEILALDKANGVAKTRVSSPFSVQVTVDGLITNDPTVQDAAKWVNVYQYYTEYAAGATSADGQETTSESPNPIELNSNGQHTLLDNVITQIPSNNLPTLRGEETITVYAQPDFGFESPTELASDKIIVWPLTTGNLTGIENNDTVQVIDNIKANITDLYPGLNDLGNTSAWTILFYKGSQKSQITSSDIEAHSTVSRSTTTESTPTSISNKGVGMSKIRQKAAREGEGTYTVELIQTTVHGIDRLDAITFNYQPTIRVNANLNSNN</sequence>
<evidence type="ECO:0000313" key="3">
    <source>
        <dbReference type="Proteomes" id="UP001597389"/>
    </source>
</evidence>
<keyword evidence="3" id="KW-1185">Reference proteome</keyword>
<name>A0ABW4ZE82_9BACT</name>
<protein>
    <recommendedName>
        <fullName evidence="4">Baseplate protein J-like domain-containing protein</fullName>
    </recommendedName>
</protein>
<dbReference type="EMBL" id="JBHUJB010000061">
    <property type="protein sequence ID" value="MFD2160015.1"/>
    <property type="molecule type" value="Genomic_DNA"/>
</dbReference>